<name>A0ACC2XW68_9TREE</name>
<protein>
    <submittedName>
        <fullName evidence="1">Uncharacterized protein</fullName>
    </submittedName>
</protein>
<comment type="caution">
    <text evidence="1">The sequence shown here is derived from an EMBL/GenBank/DDBJ whole genome shotgun (WGS) entry which is preliminary data.</text>
</comment>
<evidence type="ECO:0000313" key="1">
    <source>
        <dbReference type="EMBL" id="KAJ9127759.1"/>
    </source>
</evidence>
<organism evidence="1 2">
    <name type="scientific">Naganishia onofrii</name>
    <dbReference type="NCBI Taxonomy" id="1851511"/>
    <lineage>
        <taxon>Eukaryota</taxon>
        <taxon>Fungi</taxon>
        <taxon>Dikarya</taxon>
        <taxon>Basidiomycota</taxon>
        <taxon>Agaricomycotina</taxon>
        <taxon>Tremellomycetes</taxon>
        <taxon>Filobasidiales</taxon>
        <taxon>Filobasidiaceae</taxon>
        <taxon>Naganishia</taxon>
    </lineage>
</organism>
<accession>A0ACC2XW68</accession>
<proteinExistence type="predicted"/>
<sequence length="250" mass="25952">MNSPSVQDSSGPVARTHTPVSQTTTNYPPISSRQSSNDDNPTDQNVAPIKGSSYESTIAPMQMEEQAPEGAASVGGISRTTGNLRTTKGGLIAFITCSAQLIDITFLLLGSMSSVTISLPTIGNELSISSANLPWLISAYTLAFGGHLLLAGVLADRFGKRLVFCSGMIWLTIWSLAVSFAQTEVTLIVFRAFQGLGAAATVPSAIGVICTYFSGRDQNIAMAAYGGAGSLGFTVGVVFGGVMAGAFNDH</sequence>
<dbReference type="Proteomes" id="UP001234202">
    <property type="component" value="Unassembled WGS sequence"/>
</dbReference>
<keyword evidence="2" id="KW-1185">Reference proteome</keyword>
<evidence type="ECO:0000313" key="2">
    <source>
        <dbReference type="Proteomes" id="UP001234202"/>
    </source>
</evidence>
<dbReference type="EMBL" id="JASBWV010000001">
    <property type="protein sequence ID" value="KAJ9127759.1"/>
    <property type="molecule type" value="Genomic_DNA"/>
</dbReference>
<gene>
    <name evidence="1" type="ORF">QFC24_000042</name>
</gene>
<reference evidence="1" key="1">
    <citation type="submission" date="2023-04" db="EMBL/GenBank/DDBJ databases">
        <title>Draft Genome sequencing of Naganishia species isolated from polar environments using Oxford Nanopore Technology.</title>
        <authorList>
            <person name="Leo P."/>
            <person name="Venkateswaran K."/>
        </authorList>
    </citation>
    <scope>NUCLEOTIDE SEQUENCE</scope>
    <source>
        <strain evidence="1">DBVPG 5303</strain>
    </source>
</reference>